<dbReference type="InterPro" id="IPR053891">
    <property type="entry name" value="Shisa_N"/>
</dbReference>
<organism evidence="4 5">
    <name type="scientific">Channa argus</name>
    <name type="common">Northern snakehead</name>
    <name type="synonym">Ophicephalus argus</name>
    <dbReference type="NCBI Taxonomy" id="215402"/>
    <lineage>
        <taxon>Eukaryota</taxon>
        <taxon>Metazoa</taxon>
        <taxon>Chordata</taxon>
        <taxon>Craniata</taxon>
        <taxon>Vertebrata</taxon>
        <taxon>Euteleostomi</taxon>
        <taxon>Actinopterygii</taxon>
        <taxon>Neopterygii</taxon>
        <taxon>Teleostei</taxon>
        <taxon>Neoteleostei</taxon>
        <taxon>Acanthomorphata</taxon>
        <taxon>Anabantaria</taxon>
        <taxon>Anabantiformes</taxon>
        <taxon>Channoidei</taxon>
        <taxon>Channidae</taxon>
        <taxon>Channa</taxon>
    </lineage>
</organism>
<reference evidence="4 5" key="1">
    <citation type="submission" date="2019-02" db="EMBL/GenBank/DDBJ databases">
        <title>Opniocepnalus argus genome.</title>
        <authorList>
            <person name="Zhou C."/>
            <person name="Xiao S."/>
        </authorList>
    </citation>
    <scope>NUCLEOTIDE SEQUENCE [LARGE SCALE GENOMIC DNA]</scope>
    <source>
        <strain evidence="4">OARG1902GOOAL</strain>
        <tissue evidence="4">Muscle</tissue>
    </source>
</reference>
<sequence length="237" mass="26456">MAVMVLSVLSTLVLCMVLLPAVWGVTYSCTSYWDHDDFYHDTKQCGSQYCCGNCNKKYCCREKKYQLTQQKQEQCPARCVPFWRKVSIAIILGAIFGSIFALIPCVALVICCVTPCCLIHRKFQERHNQREQNLITIVNVPQRPLPTSGVQVSFPEYQWVPVEPGFGEPPLPTAPPLSYLEATDPAHFPAPFSQGHPMYPLQPPGQPIASSPHLAEYSQLPCNPSYGTQAFTGSLEN</sequence>
<evidence type="ECO:0000313" key="4">
    <source>
        <dbReference type="EMBL" id="KAF3690043.1"/>
    </source>
</evidence>
<feature type="transmembrane region" description="Helical" evidence="1">
    <location>
        <begin position="86"/>
        <end position="119"/>
    </location>
</feature>
<protein>
    <submittedName>
        <fullName evidence="4">Protein shisa-4 Transmembrane protein 58</fullName>
    </submittedName>
</protein>
<keyword evidence="5" id="KW-1185">Reference proteome</keyword>
<keyword evidence="1" id="KW-0472">Membrane</keyword>
<proteinExistence type="predicted"/>
<reference evidence="5" key="2">
    <citation type="submission" date="2019-02" db="EMBL/GenBank/DDBJ databases">
        <title>Opniocepnalus argus Var Kimnra genome.</title>
        <authorList>
            <person name="Zhou C."/>
            <person name="Xiao S."/>
        </authorList>
    </citation>
    <scope>NUCLEOTIDE SEQUENCE [LARGE SCALE GENOMIC DNA]</scope>
</reference>
<feature type="domain" description="Shisa N-terminal" evidence="3">
    <location>
        <begin position="28"/>
        <end position="75"/>
    </location>
</feature>
<evidence type="ECO:0000259" key="3">
    <source>
        <dbReference type="Pfam" id="PF13908"/>
    </source>
</evidence>
<dbReference type="Proteomes" id="UP000503349">
    <property type="component" value="Chromosome 5"/>
</dbReference>
<feature type="signal peptide" evidence="2">
    <location>
        <begin position="1"/>
        <end position="24"/>
    </location>
</feature>
<evidence type="ECO:0000256" key="1">
    <source>
        <dbReference type="SAM" id="Phobius"/>
    </source>
</evidence>
<dbReference type="EMBL" id="CM015716">
    <property type="protein sequence ID" value="KAF3690043.1"/>
    <property type="molecule type" value="Genomic_DNA"/>
</dbReference>
<gene>
    <name evidence="4" type="ORF">EXN66_Car005715</name>
</gene>
<evidence type="ECO:0000313" key="5">
    <source>
        <dbReference type="Proteomes" id="UP000503349"/>
    </source>
</evidence>
<dbReference type="AlphaFoldDB" id="A0A6G1PIL9"/>
<keyword evidence="1 4" id="KW-0812">Transmembrane</keyword>
<feature type="chain" id="PRO_5026318857" evidence="2">
    <location>
        <begin position="25"/>
        <end position="237"/>
    </location>
</feature>
<keyword evidence="1" id="KW-1133">Transmembrane helix</keyword>
<keyword evidence="2" id="KW-0732">Signal</keyword>
<dbReference type="Pfam" id="PF13908">
    <property type="entry name" value="Shisa_N"/>
    <property type="match status" value="1"/>
</dbReference>
<accession>A0A6G1PIL9</accession>
<evidence type="ECO:0000256" key="2">
    <source>
        <dbReference type="SAM" id="SignalP"/>
    </source>
</evidence>
<name>A0A6G1PIL9_CHAAH</name>